<organism evidence="1 2">
    <name type="scientific">Candidatus Anaerobutyricum stercoripullorum</name>
    <dbReference type="NCBI Taxonomy" id="2838456"/>
    <lineage>
        <taxon>Bacteria</taxon>
        <taxon>Bacillati</taxon>
        <taxon>Bacillota</taxon>
        <taxon>Clostridia</taxon>
        <taxon>Lachnospirales</taxon>
        <taxon>Lachnospiraceae</taxon>
        <taxon>Anaerobutyricum</taxon>
    </lineage>
</organism>
<protein>
    <recommendedName>
        <fullName evidence="3">Ribosomal-protein-alanine N-acetyltransferase</fullName>
    </recommendedName>
</protein>
<dbReference type="EMBL" id="DXEQ01000010">
    <property type="protein sequence ID" value="HIX71459.1"/>
    <property type="molecule type" value="Genomic_DNA"/>
</dbReference>
<name>A0A9D2BDM9_9FIRM</name>
<comment type="caution">
    <text evidence="1">The sequence shown here is derived from an EMBL/GenBank/DDBJ whole genome shotgun (WGS) entry which is preliminary data.</text>
</comment>
<dbReference type="Proteomes" id="UP000886805">
    <property type="component" value="Unassembled WGS sequence"/>
</dbReference>
<dbReference type="AlphaFoldDB" id="A0A9D2BDM9"/>
<evidence type="ECO:0000313" key="1">
    <source>
        <dbReference type="EMBL" id="HIX71459.1"/>
    </source>
</evidence>
<reference evidence="1" key="2">
    <citation type="submission" date="2021-04" db="EMBL/GenBank/DDBJ databases">
        <authorList>
            <person name="Gilroy R."/>
        </authorList>
    </citation>
    <scope>NUCLEOTIDE SEQUENCE</scope>
    <source>
        <strain evidence="1">ChiSxjej3B15-1167</strain>
    </source>
</reference>
<gene>
    <name evidence="1" type="ORF">H9849_00410</name>
</gene>
<accession>A0A9D2BDM9</accession>
<evidence type="ECO:0000313" key="2">
    <source>
        <dbReference type="Proteomes" id="UP000886805"/>
    </source>
</evidence>
<proteinExistence type="predicted"/>
<reference evidence="1" key="1">
    <citation type="journal article" date="2021" name="PeerJ">
        <title>Extensive microbial diversity within the chicken gut microbiome revealed by metagenomics and culture.</title>
        <authorList>
            <person name="Gilroy R."/>
            <person name="Ravi A."/>
            <person name="Getino M."/>
            <person name="Pursley I."/>
            <person name="Horton D.L."/>
            <person name="Alikhan N.F."/>
            <person name="Baker D."/>
            <person name="Gharbi K."/>
            <person name="Hall N."/>
            <person name="Watson M."/>
            <person name="Adriaenssens E.M."/>
            <person name="Foster-Nyarko E."/>
            <person name="Jarju S."/>
            <person name="Secka A."/>
            <person name="Antonio M."/>
            <person name="Oren A."/>
            <person name="Chaudhuri R.R."/>
            <person name="La Ragione R."/>
            <person name="Hildebrand F."/>
            <person name="Pallen M.J."/>
        </authorList>
    </citation>
    <scope>NUCLEOTIDE SEQUENCE</scope>
    <source>
        <strain evidence="1">ChiSxjej3B15-1167</strain>
    </source>
</reference>
<evidence type="ECO:0008006" key="3">
    <source>
        <dbReference type="Google" id="ProtNLM"/>
    </source>
</evidence>
<sequence>MENEKTNILCSCCGKEIHTEPLADREEYLEVTKEWGYFSRKDGEIHHFILCEACYDQLTQRFCLPVEKKEQTELL</sequence>